<evidence type="ECO:0000313" key="3">
    <source>
        <dbReference type="Proteomes" id="UP001273505"/>
    </source>
</evidence>
<sequence length="103" mass="11537">MKRLPLYTLLPWALLMSLCATARADVVEIPIGEQTKQASITTPDKGHTKARVIQQFGDPDNTSGPVGEPAIYRWEYSNFVVYFENDWVIHSVVKFTPTVDPAS</sequence>
<dbReference type="Proteomes" id="UP001273505">
    <property type="component" value="Unassembled WGS sequence"/>
</dbReference>
<dbReference type="EMBL" id="JAXAFO010000034">
    <property type="protein sequence ID" value="MDX6850901.1"/>
    <property type="molecule type" value="Genomic_DNA"/>
</dbReference>
<accession>A0ABU4S3C4</accession>
<keyword evidence="1" id="KW-0732">Signal</keyword>
<evidence type="ECO:0000256" key="1">
    <source>
        <dbReference type="SAM" id="SignalP"/>
    </source>
</evidence>
<feature type="signal peptide" evidence="1">
    <location>
        <begin position="1"/>
        <end position="24"/>
    </location>
</feature>
<dbReference type="RefSeq" id="WP_302723347.1">
    <property type="nucleotide sequence ID" value="NZ_JAULRU010000610.1"/>
</dbReference>
<keyword evidence="3" id="KW-1185">Reference proteome</keyword>
<gene>
    <name evidence="2" type="ORF">SCD92_16115</name>
</gene>
<reference evidence="2 3" key="1">
    <citation type="submission" date="2023-11" db="EMBL/GenBank/DDBJ databases">
        <title>Gilvimarinus fulvus sp. nov., isolated from the surface of Kelp.</title>
        <authorList>
            <person name="Sun Y.Y."/>
            <person name="Gong Y."/>
            <person name="Du Z.J."/>
        </authorList>
    </citation>
    <scope>NUCLEOTIDE SEQUENCE [LARGE SCALE GENOMIC DNA]</scope>
    <source>
        <strain evidence="2 3">SDUM040013</strain>
    </source>
</reference>
<name>A0ABU4S3C4_9GAMM</name>
<feature type="chain" id="PRO_5046668389" description="Phosphodiesterase" evidence="1">
    <location>
        <begin position="25"/>
        <end position="103"/>
    </location>
</feature>
<protein>
    <recommendedName>
        <fullName evidence="4">Phosphodiesterase</fullName>
    </recommendedName>
</protein>
<evidence type="ECO:0008006" key="4">
    <source>
        <dbReference type="Google" id="ProtNLM"/>
    </source>
</evidence>
<evidence type="ECO:0000313" key="2">
    <source>
        <dbReference type="EMBL" id="MDX6850901.1"/>
    </source>
</evidence>
<comment type="caution">
    <text evidence="2">The sequence shown here is derived from an EMBL/GenBank/DDBJ whole genome shotgun (WGS) entry which is preliminary data.</text>
</comment>
<proteinExistence type="predicted"/>
<organism evidence="2 3">
    <name type="scientific">Gilvimarinus gilvus</name>
    <dbReference type="NCBI Taxonomy" id="3058038"/>
    <lineage>
        <taxon>Bacteria</taxon>
        <taxon>Pseudomonadati</taxon>
        <taxon>Pseudomonadota</taxon>
        <taxon>Gammaproteobacteria</taxon>
        <taxon>Cellvibrionales</taxon>
        <taxon>Cellvibrionaceae</taxon>
        <taxon>Gilvimarinus</taxon>
    </lineage>
</organism>